<accession>A0A199VI76</accession>
<reference evidence="2 3" key="1">
    <citation type="journal article" date="2016" name="DNA Res.">
        <title>The draft genome of MD-2 pineapple using hybrid error correction of long reads.</title>
        <authorList>
            <person name="Redwan R.M."/>
            <person name="Saidin A."/>
            <person name="Kumar S.V."/>
        </authorList>
    </citation>
    <scope>NUCLEOTIDE SEQUENCE [LARGE SCALE GENOMIC DNA]</scope>
    <source>
        <strain evidence="3">cv. MD2</strain>
        <tissue evidence="2">Leaf</tissue>
    </source>
</reference>
<dbReference type="AlphaFoldDB" id="A0A199VI76"/>
<evidence type="ECO:0000313" key="2">
    <source>
        <dbReference type="EMBL" id="OAY76703.1"/>
    </source>
</evidence>
<protein>
    <submittedName>
        <fullName evidence="2">Uncharacterized protein</fullName>
    </submittedName>
</protein>
<dbReference type="Proteomes" id="UP000092600">
    <property type="component" value="Unassembled WGS sequence"/>
</dbReference>
<evidence type="ECO:0000256" key="1">
    <source>
        <dbReference type="SAM" id="MobiDB-lite"/>
    </source>
</evidence>
<feature type="region of interest" description="Disordered" evidence="1">
    <location>
        <begin position="1"/>
        <end position="71"/>
    </location>
</feature>
<name>A0A199VI76_ANACO</name>
<sequence>MSAKRPNTSCTAVHSSSISPLPPPPSSSSSFLNRPHTLHSNTFDSVPSADGGRGANVPPQFSLSQRNLTKK</sequence>
<feature type="compositionally biased region" description="Polar residues" evidence="1">
    <location>
        <begin position="59"/>
        <end position="71"/>
    </location>
</feature>
<dbReference type="EMBL" id="LSRQ01001743">
    <property type="protein sequence ID" value="OAY76703.1"/>
    <property type="molecule type" value="Genomic_DNA"/>
</dbReference>
<feature type="compositionally biased region" description="Polar residues" evidence="1">
    <location>
        <begin position="1"/>
        <end position="14"/>
    </location>
</feature>
<proteinExistence type="predicted"/>
<organism evidence="2 3">
    <name type="scientific">Ananas comosus</name>
    <name type="common">Pineapple</name>
    <name type="synonym">Ananas ananas</name>
    <dbReference type="NCBI Taxonomy" id="4615"/>
    <lineage>
        <taxon>Eukaryota</taxon>
        <taxon>Viridiplantae</taxon>
        <taxon>Streptophyta</taxon>
        <taxon>Embryophyta</taxon>
        <taxon>Tracheophyta</taxon>
        <taxon>Spermatophyta</taxon>
        <taxon>Magnoliopsida</taxon>
        <taxon>Liliopsida</taxon>
        <taxon>Poales</taxon>
        <taxon>Bromeliaceae</taxon>
        <taxon>Bromelioideae</taxon>
        <taxon>Ananas</taxon>
    </lineage>
</organism>
<comment type="caution">
    <text evidence="2">The sequence shown here is derived from an EMBL/GenBank/DDBJ whole genome shotgun (WGS) entry which is preliminary data.</text>
</comment>
<gene>
    <name evidence="2" type="ORF">ACMD2_05548</name>
</gene>
<evidence type="ECO:0000313" key="3">
    <source>
        <dbReference type="Proteomes" id="UP000092600"/>
    </source>
</evidence>